<evidence type="ECO:0000256" key="1">
    <source>
        <dbReference type="ARBA" id="ARBA00012528"/>
    </source>
</evidence>
<evidence type="ECO:0000256" key="3">
    <source>
        <dbReference type="SAM" id="Coils"/>
    </source>
</evidence>
<evidence type="ECO:0000256" key="2">
    <source>
        <dbReference type="ARBA" id="ARBA00034247"/>
    </source>
</evidence>
<feature type="domain" description="GGDEF" evidence="6">
    <location>
        <begin position="469"/>
        <end position="592"/>
    </location>
</feature>
<dbReference type="EMBL" id="CP013650">
    <property type="protein sequence ID" value="ALS98891.1"/>
    <property type="molecule type" value="Genomic_DNA"/>
</dbReference>
<dbReference type="PANTHER" id="PTHR45138:SF9">
    <property type="entry name" value="DIGUANYLATE CYCLASE DGCM-RELATED"/>
    <property type="match status" value="1"/>
</dbReference>
<dbReference type="RefSeq" id="WP_062480563.1">
    <property type="nucleotide sequence ID" value="NZ_CP013650.1"/>
</dbReference>
<evidence type="ECO:0000256" key="4">
    <source>
        <dbReference type="SAM" id="Phobius"/>
    </source>
</evidence>
<dbReference type="EC" id="2.7.7.65" evidence="1"/>
<dbReference type="InterPro" id="IPR011990">
    <property type="entry name" value="TPR-like_helical_dom_sf"/>
</dbReference>
<dbReference type="STRING" id="1526571.AT746_11825"/>
<dbReference type="InterPro" id="IPR029787">
    <property type="entry name" value="Nucleotide_cyclase"/>
</dbReference>
<dbReference type="InterPro" id="IPR050469">
    <property type="entry name" value="Diguanylate_Cyclase"/>
</dbReference>
<dbReference type="SUPFAM" id="SSF48452">
    <property type="entry name" value="TPR-like"/>
    <property type="match status" value="1"/>
</dbReference>
<feature type="coiled-coil region" evidence="3">
    <location>
        <begin position="387"/>
        <end position="414"/>
    </location>
</feature>
<dbReference type="GO" id="GO:0052621">
    <property type="term" value="F:diguanylate cyclase activity"/>
    <property type="evidence" value="ECO:0007669"/>
    <property type="project" value="UniProtKB-EC"/>
</dbReference>
<dbReference type="SMART" id="SM00267">
    <property type="entry name" value="GGDEF"/>
    <property type="match status" value="1"/>
</dbReference>
<evidence type="ECO:0000313" key="7">
    <source>
        <dbReference type="EMBL" id="ALS98891.1"/>
    </source>
</evidence>
<proteinExistence type="predicted"/>
<keyword evidence="4" id="KW-0472">Membrane</keyword>
<evidence type="ECO:0000313" key="8">
    <source>
        <dbReference type="Proteomes" id="UP000068447"/>
    </source>
</evidence>
<dbReference type="InterPro" id="IPR000160">
    <property type="entry name" value="GGDEF_dom"/>
</dbReference>
<feature type="chain" id="PRO_5006831939" description="diguanylate cyclase" evidence="5">
    <location>
        <begin position="22"/>
        <end position="592"/>
    </location>
</feature>
<dbReference type="Gene3D" id="3.30.70.270">
    <property type="match status" value="1"/>
</dbReference>
<protein>
    <recommendedName>
        <fullName evidence="1">diguanylate cyclase</fullName>
        <ecNumber evidence="1">2.7.7.65</ecNumber>
    </recommendedName>
</protein>
<keyword evidence="5" id="KW-0732">Signal</keyword>
<dbReference type="NCBIfam" id="TIGR00254">
    <property type="entry name" value="GGDEF"/>
    <property type="match status" value="1"/>
</dbReference>
<feature type="signal peptide" evidence="5">
    <location>
        <begin position="1"/>
        <end position="21"/>
    </location>
</feature>
<dbReference type="KEGG" id="lal:AT746_11825"/>
<dbReference type="Pfam" id="PF00990">
    <property type="entry name" value="GGDEF"/>
    <property type="match status" value="1"/>
</dbReference>
<dbReference type="Gene3D" id="1.25.40.10">
    <property type="entry name" value="Tetratricopeptide repeat domain"/>
    <property type="match status" value="1"/>
</dbReference>
<evidence type="ECO:0000259" key="6">
    <source>
        <dbReference type="PROSITE" id="PS50887"/>
    </source>
</evidence>
<sequence>MTILNKLILLALLLSAFSLKAEQALQDFISEIQVNNYDCLTQEQVEQLDRHLASDGLTGQQDFYLKVRKAQYQACAGKYDQASTILDTLLSRPVTEDESENHAYALFLAGVVTDPDNKQQRCDYYRRAEREALRVGSESIHLGAQLELTSACDIGADKIEQSLSTLYMLLEKYSGAQNKATRSDIFNNIGNLYRLLGQHELAAEQYYKSYQMSLGIYEGETLILPLFNAARTYLNSAQVERTEEVIQELIRKNIDINTPLSNAWLNQAQAHLAENNQDWKALEESLMRWSAFLPELSMPEMEQEYRRLNTRLCLHRGDLNCVAAYLDTELAIRPMHQSDDLPYLKLLVESFYALELPDSAQQAFGHYASAAEQALEKQQAASRILGVARMMTDIVELESSLQQVQQQKSNTTMRVVTGLTLTVILLLILLFMFYRRHKGLAQIDELTGMLNRRATLDKLKSLPRPSSMRAHALALFELNQLDEINAMHGQGTGDKALQQIAAELKGATRHGDVVGRVGVNEFMVCLSDIDELQARKQIERITQSIRSQGVHISKGRTLNLKPTSALMIVDDALTDVQALYQSLTQAAAQTRS</sequence>
<keyword evidence="8" id="KW-1185">Reference proteome</keyword>
<keyword evidence="3" id="KW-0175">Coiled coil</keyword>
<gene>
    <name evidence="7" type="ORF">AT746_11825</name>
</gene>
<keyword evidence="4" id="KW-1133">Transmembrane helix</keyword>
<name>A0A0U2QMZ6_9ALTE</name>
<dbReference type="AlphaFoldDB" id="A0A0U2QMZ6"/>
<dbReference type="InterPro" id="IPR043128">
    <property type="entry name" value="Rev_trsase/Diguanyl_cyclase"/>
</dbReference>
<dbReference type="Proteomes" id="UP000068447">
    <property type="component" value="Chromosome"/>
</dbReference>
<accession>A0A0U2QMZ6</accession>
<keyword evidence="4" id="KW-0812">Transmembrane</keyword>
<reference evidence="7 8" key="1">
    <citation type="submission" date="2015-12" db="EMBL/GenBank/DDBJ databases">
        <title>Complete genome of Lacimicrobium alkaliphilum KCTC 32984.</title>
        <authorList>
            <person name="Kim S.-G."/>
            <person name="Lee Y.-J."/>
        </authorList>
    </citation>
    <scope>NUCLEOTIDE SEQUENCE [LARGE SCALE GENOMIC DNA]</scope>
    <source>
        <strain evidence="7 8">YelD216</strain>
    </source>
</reference>
<dbReference type="SUPFAM" id="SSF55073">
    <property type="entry name" value="Nucleotide cyclase"/>
    <property type="match status" value="1"/>
</dbReference>
<dbReference type="PROSITE" id="PS50887">
    <property type="entry name" value="GGDEF"/>
    <property type="match status" value="1"/>
</dbReference>
<comment type="catalytic activity">
    <reaction evidence="2">
        <text>2 GTP = 3',3'-c-di-GMP + 2 diphosphate</text>
        <dbReference type="Rhea" id="RHEA:24898"/>
        <dbReference type="ChEBI" id="CHEBI:33019"/>
        <dbReference type="ChEBI" id="CHEBI:37565"/>
        <dbReference type="ChEBI" id="CHEBI:58805"/>
        <dbReference type="EC" id="2.7.7.65"/>
    </reaction>
</comment>
<organism evidence="7 8">
    <name type="scientific">Lacimicrobium alkaliphilum</name>
    <dbReference type="NCBI Taxonomy" id="1526571"/>
    <lineage>
        <taxon>Bacteria</taxon>
        <taxon>Pseudomonadati</taxon>
        <taxon>Pseudomonadota</taxon>
        <taxon>Gammaproteobacteria</taxon>
        <taxon>Alteromonadales</taxon>
        <taxon>Alteromonadaceae</taxon>
        <taxon>Lacimicrobium</taxon>
    </lineage>
</organism>
<dbReference type="PANTHER" id="PTHR45138">
    <property type="entry name" value="REGULATORY COMPONENTS OF SENSORY TRANSDUCTION SYSTEM"/>
    <property type="match status" value="1"/>
</dbReference>
<feature type="transmembrane region" description="Helical" evidence="4">
    <location>
        <begin position="415"/>
        <end position="434"/>
    </location>
</feature>
<dbReference type="CDD" id="cd01949">
    <property type="entry name" value="GGDEF"/>
    <property type="match status" value="1"/>
</dbReference>
<evidence type="ECO:0000256" key="5">
    <source>
        <dbReference type="SAM" id="SignalP"/>
    </source>
</evidence>